<proteinExistence type="predicted"/>
<organism evidence="1 2">
    <name type="scientific">Nelumbo nucifera</name>
    <name type="common">Sacred lotus</name>
    <dbReference type="NCBI Taxonomy" id="4432"/>
    <lineage>
        <taxon>Eukaryota</taxon>
        <taxon>Viridiplantae</taxon>
        <taxon>Streptophyta</taxon>
        <taxon>Embryophyta</taxon>
        <taxon>Tracheophyta</taxon>
        <taxon>Spermatophyta</taxon>
        <taxon>Magnoliopsida</taxon>
        <taxon>Proteales</taxon>
        <taxon>Nelumbonaceae</taxon>
        <taxon>Nelumbo</taxon>
    </lineage>
</organism>
<dbReference type="AlphaFoldDB" id="A0A822Z0M3"/>
<keyword evidence="2" id="KW-1185">Reference proteome</keyword>
<gene>
    <name evidence="1" type="ORF">HUJ06_007197</name>
</gene>
<evidence type="ECO:0000313" key="2">
    <source>
        <dbReference type="Proteomes" id="UP000607653"/>
    </source>
</evidence>
<dbReference type="Proteomes" id="UP000607653">
    <property type="component" value="Unassembled WGS sequence"/>
</dbReference>
<protein>
    <submittedName>
        <fullName evidence="1">Uncharacterized protein</fullName>
    </submittedName>
</protein>
<sequence length="92" mass="10436">MTILAITSLIHIYNAFYMLYYTFQLSAHVDPHVNHHVDSNNNNNKWSSRNLEKIKRGSHKGEGVIQIESKFGKIVVDKGCSLEVGSEKACRC</sequence>
<comment type="caution">
    <text evidence="1">The sequence shown here is derived from an EMBL/GenBank/DDBJ whole genome shotgun (WGS) entry which is preliminary data.</text>
</comment>
<dbReference type="EMBL" id="DUZY01000004">
    <property type="protein sequence ID" value="DAD36556.1"/>
    <property type="molecule type" value="Genomic_DNA"/>
</dbReference>
<evidence type="ECO:0000313" key="1">
    <source>
        <dbReference type="EMBL" id="DAD36556.1"/>
    </source>
</evidence>
<name>A0A822Z0M3_NELNU</name>
<accession>A0A822Z0M3</accession>
<reference evidence="1 2" key="1">
    <citation type="journal article" date="2020" name="Mol. Biol. Evol.">
        <title>Distinct Expression and Methylation Patterns for Genes with Different Fates following a Single Whole-Genome Duplication in Flowering Plants.</title>
        <authorList>
            <person name="Shi T."/>
            <person name="Rahmani R.S."/>
            <person name="Gugger P.F."/>
            <person name="Wang M."/>
            <person name="Li H."/>
            <person name="Zhang Y."/>
            <person name="Li Z."/>
            <person name="Wang Q."/>
            <person name="Van de Peer Y."/>
            <person name="Marchal K."/>
            <person name="Chen J."/>
        </authorList>
    </citation>
    <scope>NUCLEOTIDE SEQUENCE [LARGE SCALE GENOMIC DNA]</scope>
    <source>
        <tissue evidence="1">Leaf</tissue>
    </source>
</reference>